<keyword evidence="2" id="KW-1185">Reference proteome</keyword>
<sequence length="235" mass="25711">MEGQTPIATQGNDMILPYDTDAIHGDVHDRVERDGPTQDPPSITATPVLQDTFVTPYSMEFLGNTSHLANRPSMTVDEQKMTRTSVICDQEPIHAPASRSTIRGRGKGGGRGMGRIATPMEGQGPIVTQGHDLTVPHDVDVIHRDIQDRVERDRPAQDPPSASRYLGSIIRVVVQTPDTIVAPDSQTPKTQLAAIGFSNFVSDVPFQKVVDAAKELEMIQCEGFEQREGKRAHHS</sequence>
<evidence type="ECO:0000313" key="1">
    <source>
        <dbReference type="EMBL" id="KAG5570431.1"/>
    </source>
</evidence>
<name>A0A9J5W4X3_SOLCO</name>
<proteinExistence type="predicted"/>
<evidence type="ECO:0000313" key="2">
    <source>
        <dbReference type="Proteomes" id="UP000824120"/>
    </source>
</evidence>
<accession>A0A9J5W4X3</accession>
<dbReference type="AlphaFoldDB" id="A0A9J5W4X3"/>
<dbReference type="EMBL" id="JACXVP010000012">
    <property type="protein sequence ID" value="KAG5570431.1"/>
    <property type="molecule type" value="Genomic_DNA"/>
</dbReference>
<dbReference type="Proteomes" id="UP000824120">
    <property type="component" value="Chromosome 12"/>
</dbReference>
<reference evidence="1 2" key="1">
    <citation type="submission" date="2020-09" db="EMBL/GenBank/DDBJ databases">
        <title>De no assembly of potato wild relative species, Solanum commersonii.</title>
        <authorList>
            <person name="Cho K."/>
        </authorList>
    </citation>
    <scope>NUCLEOTIDE SEQUENCE [LARGE SCALE GENOMIC DNA]</scope>
    <source>
        <strain evidence="1">LZ3.2</strain>
        <tissue evidence="1">Leaf</tissue>
    </source>
</reference>
<organism evidence="1 2">
    <name type="scientific">Solanum commersonii</name>
    <name type="common">Commerson's wild potato</name>
    <name type="synonym">Commerson's nightshade</name>
    <dbReference type="NCBI Taxonomy" id="4109"/>
    <lineage>
        <taxon>Eukaryota</taxon>
        <taxon>Viridiplantae</taxon>
        <taxon>Streptophyta</taxon>
        <taxon>Embryophyta</taxon>
        <taxon>Tracheophyta</taxon>
        <taxon>Spermatophyta</taxon>
        <taxon>Magnoliopsida</taxon>
        <taxon>eudicotyledons</taxon>
        <taxon>Gunneridae</taxon>
        <taxon>Pentapetalae</taxon>
        <taxon>asterids</taxon>
        <taxon>lamiids</taxon>
        <taxon>Solanales</taxon>
        <taxon>Solanaceae</taxon>
        <taxon>Solanoideae</taxon>
        <taxon>Solaneae</taxon>
        <taxon>Solanum</taxon>
    </lineage>
</organism>
<comment type="caution">
    <text evidence="1">The sequence shown here is derived from an EMBL/GenBank/DDBJ whole genome shotgun (WGS) entry which is preliminary data.</text>
</comment>
<gene>
    <name evidence="1" type="ORF">H5410_060197</name>
</gene>
<protein>
    <submittedName>
        <fullName evidence="1">Uncharacterized protein</fullName>
    </submittedName>
</protein>
<feature type="non-terminal residue" evidence="1">
    <location>
        <position position="235"/>
    </location>
</feature>